<dbReference type="Pfam" id="PF07992">
    <property type="entry name" value="Pyr_redox_2"/>
    <property type="match status" value="1"/>
</dbReference>
<evidence type="ECO:0000313" key="7">
    <source>
        <dbReference type="EMBL" id="SDV46822.1"/>
    </source>
</evidence>
<feature type="domain" description="FAD/NAD(P)-binding" evidence="5">
    <location>
        <begin position="7"/>
        <end position="321"/>
    </location>
</feature>
<feature type="domain" description="Reductase C-terminal" evidence="6">
    <location>
        <begin position="344"/>
        <end position="432"/>
    </location>
</feature>
<keyword evidence="2" id="KW-0285">Flavoprotein</keyword>
<dbReference type="InterPro" id="IPR028202">
    <property type="entry name" value="Reductase_C"/>
</dbReference>
<dbReference type="InterPro" id="IPR050446">
    <property type="entry name" value="FAD-oxidoreductase/Apoptosis"/>
</dbReference>
<protein>
    <submittedName>
        <fullName evidence="7">3-phenylpropionate/trans-cinnamate dioxygenase ferredoxin reductase subunit</fullName>
    </submittedName>
</protein>
<evidence type="ECO:0000259" key="5">
    <source>
        <dbReference type="Pfam" id="PF07992"/>
    </source>
</evidence>
<evidence type="ECO:0000256" key="4">
    <source>
        <dbReference type="ARBA" id="ARBA00023002"/>
    </source>
</evidence>
<evidence type="ECO:0000313" key="8">
    <source>
        <dbReference type="Proteomes" id="UP000243719"/>
    </source>
</evidence>
<dbReference type="AlphaFoldDB" id="A0A1H2PLC9"/>
<dbReference type="PANTHER" id="PTHR43557:SF2">
    <property type="entry name" value="RIESKE DOMAIN-CONTAINING PROTEIN-RELATED"/>
    <property type="match status" value="1"/>
</dbReference>
<evidence type="ECO:0000256" key="3">
    <source>
        <dbReference type="ARBA" id="ARBA00022827"/>
    </source>
</evidence>
<evidence type="ECO:0000256" key="1">
    <source>
        <dbReference type="ARBA" id="ARBA00001974"/>
    </source>
</evidence>
<dbReference type="InterPro" id="IPR023753">
    <property type="entry name" value="FAD/NAD-binding_dom"/>
</dbReference>
<dbReference type="Pfam" id="PF14759">
    <property type="entry name" value="Reductase_C"/>
    <property type="match status" value="1"/>
</dbReference>
<dbReference type="Gene3D" id="3.50.50.60">
    <property type="entry name" value="FAD/NAD(P)-binding domain"/>
    <property type="match status" value="2"/>
</dbReference>
<comment type="cofactor">
    <cofactor evidence="1">
        <name>FAD</name>
        <dbReference type="ChEBI" id="CHEBI:57692"/>
    </cofactor>
</comment>
<evidence type="ECO:0000256" key="2">
    <source>
        <dbReference type="ARBA" id="ARBA00022630"/>
    </source>
</evidence>
<evidence type="ECO:0000259" key="6">
    <source>
        <dbReference type="Pfam" id="PF14759"/>
    </source>
</evidence>
<name>A0A1H2PLC9_9BURK</name>
<gene>
    <name evidence="7" type="ORF">SAMN05216551_10215</name>
</gene>
<accession>A0A1H2PLC9</accession>
<dbReference type="STRING" id="1770053.SAMN05216551_10215"/>
<keyword evidence="8" id="KW-1185">Reference proteome</keyword>
<dbReference type="InterPro" id="IPR016156">
    <property type="entry name" value="FAD/NAD-linked_Rdtase_dimer_sf"/>
</dbReference>
<dbReference type="EMBL" id="FNLO01000002">
    <property type="protein sequence ID" value="SDV46822.1"/>
    <property type="molecule type" value="Genomic_DNA"/>
</dbReference>
<dbReference type="GO" id="GO:0016651">
    <property type="term" value="F:oxidoreductase activity, acting on NAD(P)H"/>
    <property type="evidence" value="ECO:0007669"/>
    <property type="project" value="TreeGrafter"/>
</dbReference>
<sequence length="438" mass="46774">MSAAPRHIAIVGAGQAGLRCAETLRANGFDGRVTMIGDEPHLPYERPPLSKGVLAGHGDAGAIHLRARDAFGKEAAQLDVDLLLDREVTSLDATARRLTLRDGMRIDFDRCILATGGRARPWPNTARHGSIVTLRSLDDAYRLRERLRPGQRMLVIGAGFLGLECADAARGRGVAVTVVERGEQLLNGRLPSTVAAQLRGRHQANGIAFRFGATIANLAERANRTPGGANDANAASTPAVRLTLGSGEVLDGDFCLVATGQVPNDALAARAGLATADGIVVDGWCRTSSPHIFAAGDCARFPYGTPPRTVRLESWQNAEQQSRVAARNAMCADGQAVRYALLPWFWTDQAGWNIQMLGWRGPDEPPLTWVVRTATGSENERCVWFGLEDGVLVAAVAINSGADVAPLRTLIGARARFDATQWLDAGTRLAALSRALKS</sequence>
<dbReference type="RefSeq" id="WP_170844998.1">
    <property type="nucleotide sequence ID" value="NZ_FNLO01000002.1"/>
</dbReference>
<keyword evidence="4" id="KW-0560">Oxidoreductase</keyword>
<proteinExistence type="predicted"/>
<dbReference type="PRINTS" id="PR00368">
    <property type="entry name" value="FADPNR"/>
</dbReference>
<reference evidence="8" key="1">
    <citation type="submission" date="2016-09" db="EMBL/GenBank/DDBJ databases">
        <authorList>
            <person name="Varghese N."/>
            <person name="Submissions S."/>
        </authorList>
    </citation>
    <scope>NUCLEOTIDE SEQUENCE [LARGE SCALE GENOMIC DNA]</scope>
    <source>
        <strain evidence="8">JS23</strain>
    </source>
</reference>
<dbReference type="Gene3D" id="3.30.390.30">
    <property type="match status" value="1"/>
</dbReference>
<dbReference type="PANTHER" id="PTHR43557">
    <property type="entry name" value="APOPTOSIS-INDUCING FACTOR 1"/>
    <property type="match status" value="1"/>
</dbReference>
<dbReference type="GO" id="GO:0005737">
    <property type="term" value="C:cytoplasm"/>
    <property type="evidence" value="ECO:0007669"/>
    <property type="project" value="TreeGrafter"/>
</dbReference>
<dbReference type="Proteomes" id="UP000243719">
    <property type="component" value="Unassembled WGS sequence"/>
</dbReference>
<keyword evidence="7" id="KW-0223">Dioxygenase</keyword>
<organism evidence="7 8">
    <name type="scientific">Chitinasiproducens palmae</name>
    <dbReference type="NCBI Taxonomy" id="1770053"/>
    <lineage>
        <taxon>Bacteria</taxon>
        <taxon>Pseudomonadati</taxon>
        <taxon>Pseudomonadota</taxon>
        <taxon>Betaproteobacteria</taxon>
        <taxon>Burkholderiales</taxon>
        <taxon>Burkholderiaceae</taxon>
        <taxon>Chitinasiproducens</taxon>
    </lineage>
</organism>
<keyword evidence="3" id="KW-0274">FAD</keyword>
<dbReference type="InterPro" id="IPR036188">
    <property type="entry name" value="FAD/NAD-bd_sf"/>
</dbReference>
<dbReference type="SUPFAM" id="SSF55424">
    <property type="entry name" value="FAD/NAD-linked reductases, dimerisation (C-terminal) domain"/>
    <property type="match status" value="1"/>
</dbReference>
<dbReference type="SUPFAM" id="SSF51905">
    <property type="entry name" value="FAD/NAD(P)-binding domain"/>
    <property type="match status" value="2"/>
</dbReference>
<dbReference type="PRINTS" id="PR00411">
    <property type="entry name" value="PNDRDTASEI"/>
</dbReference>
<dbReference type="GO" id="GO:0051213">
    <property type="term" value="F:dioxygenase activity"/>
    <property type="evidence" value="ECO:0007669"/>
    <property type="project" value="UniProtKB-KW"/>
</dbReference>